<dbReference type="InterPro" id="IPR041578">
    <property type="entry name" value="PIN_8"/>
</dbReference>
<feature type="domain" description="PIN like" evidence="1">
    <location>
        <begin position="24"/>
        <end position="245"/>
    </location>
</feature>
<organism evidence="2 3">
    <name type="scientific">Pseudomonas fragi</name>
    <dbReference type="NCBI Taxonomy" id="296"/>
    <lineage>
        <taxon>Bacteria</taxon>
        <taxon>Pseudomonadati</taxon>
        <taxon>Pseudomonadota</taxon>
        <taxon>Gammaproteobacteria</taxon>
        <taxon>Pseudomonadales</taxon>
        <taxon>Pseudomonadaceae</taxon>
        <taxon>Pseudomonas</taxon>
    </lineage>
</organism>
<dbReference type="AlphaFoldDB" id="A0A266LNG4"/>
<name>A0A266LNG4_PSEFR</name>
<accession>A0A266LNG4</accession>
<evidence type="ECO:0000313" key="3">
    <source>
        <dbReference type="Proteomes" id="UP000216113"/>
    </source>
</evidence>
<dbReference type="EMBL" id="NQKL01000025">
    <property type="protein sequence ID" value="OZY39618.1"/>
    <property type="molecule type" value="Genomic_DNA"/>
</dbReference>
<evidence type="ECO:0000313" key="2">
    <source>
        <dbReference type="EMBL" id="OZY39618.1"/>
    </source>
</evidence>
<gene>
    <name evidence="2" type="ORF">CJF43_22045</name>
</gene>
<sequence length="416" mass="47153">MRNSFPGQFANDPERLQELWGVALIALDANVLLNLYRYSDSTRAALINVLELLKDRVWITNQVAKEYFSNRLKVIGDQAKLYDGSIAELEKLRSGFENQKQHPFIGSETLAGFVESFDRVVDELKVNKEIHDRRIYEDDIKDKLGDLFEGRVGAGYEVASLEEIIIEGASRYKQKTPPGFKDSSKGGDGVSLSDRCAPYGDYIGWLQLMDKSKDQEIGVIYVTGDVKEDWWLKQSGKTIGPLPELIEEFMSVTSNSFYMYQPDRFLEYANSFLHQEASPDAVQEIREVRLEEDVSNSVTEKLVDTVIKKKVARAMGGMYRGDDIGVAIDPSSDVEALGQGEYKAYVSNLTFRRDLAKSNLDRRMRELDMINLGVHTGRNVSQDDIFEEIRGIEQDIKSLNHRLSIARNALASFDDE</sequence>
<protein>
    <recommendedName>
        <fullName evidence="1">PIN like domain-containing protein</fullName>
    </recommendedName>
</protein>
<proteinExistence type="predicted"/>
<comment type="caution">
    <text evidence="2">The sequence shown here is derived from an EMBL/GenBank/DDBJ whole genome shotgun (WGS) entry which is preliminary data.</text>
</comment>
<dbReference type="Pfam" id="PF18476">
    <property type="entry name" value="PIN_8"/>
    <property type="match status" value="1"/>
</dbReference>
<dbReference type="RefSeq" id="WP_095030975.1">
    <property type="nucleotide sequence ID" value="NZ_NQKL01000025.1"/>
</dbReference>
<reference evidence="2 3" key="1">
    <citation type="submission" date="2017-08" db="EMBL/GenBank/DDBJ databases">
        <title>Genomic and metabolic characterisation of spoilage-associated Pseudomonas species.</title>
        <authorList>
            <person name="Stanborough T."/>
            <person name="Fegan N."/>
            <person name="Powell S.M."/>
            <person name="Singh T."/>
            <person name="Tamplin M.L."/>
            <person name="Chandry P.S."/>
        </authorList>
    </citation>
    <scope>NUCLEOTIDE SEQUENCE [LARGE SCALE GENOMIC DNA]</scope>
    <source>
        <strain evidence="2 3">F1820</strain>
    </source>
</reference>
<dbReference type="Proteomes" id="UP000216113">
    <property type="component" value="Unassembled WGS sequence"/>
</dbReference>
<evidence type="ECO:0000259" key="1">
    <source>
        <dbReference type="Pfam" id="PF18476"/>
    </source>
</evidence>